<evidence type="ECO:0000313" key="2">
    <source>
        <dbReference type="EMBL" id="SFD28490.1"/>
    </source>
</evidence>
<dbReference type="STRING" id="1123010.SAMN02745724_04081"/>
<keyword evidence="3" id="KW-1185">Reference proteome</keyword>
<dbReference type="EMBL" id="FOLO01000046">
    <property type="protein sequence ID" value="SFD28490.1"/>
    <property type="molecule type" value="Genomic_DNA"/>
</dbReference>
<evidence type="ECO:0000259" key="1">
    <source>
        <dbReference type="PROSITE" id="PS50042"/>
    </source>
</evidence>
<dbReference type="RefSeq" id="WP_091989015.1">
    <property type="nucleotide sequence ID" value="NZ_FOLO01000046.1"/>
</dbReference>
<accession>A0A1I1RDN2</accession>
<dbReference type="PROSITE" id="PS50042">
    <property type="entry name" value="CNMP_BINDING_3"/>
    <property type="match status" value="1"/>
</dbReference>
<dbReference type="InterPro" id="IPR014710">
    <property type="entry name" value="RmlC-like_jellyroll"/>
</dbReference>
<dbReference type="InterPro" id="IPR000595">
    <property type="entry name" value="cNMP-bd_dom"/>
</dbReference>
<dbReference type="SUPFAM" id="SSF51206">
    <property type="entry name" value="cAMP-binding domain-like"/>
    <property type="match status" value="1"/>
</dbReference>
<dbReference type="Proteomes" id="UP000198862">
    <property type="component" value="Unassembled WGS sequence"/>
</dbReference>
<dbReference type="InterPro" id="IPR018490">
    <property type="entry name" value="cNMP-bd_dom_sf"/>
</dbReference>
<evidence type="ECO:0000313" key="3">
    <source>
        <dbReference type="Proteomes" id="UP000198862"/>
    </source>
</evidence>
<proteinExistence type="predicted"/>
<dbReference type="Gene3D" id="2.60.120.10">
    <property type="entry name" value="Jelly Rolls"/>
    <property type="match status" value="1"/>
</dbReference>
<organism evidence="2 3">
    <name type="scientific">Pseudoalteromonas denitrificans DSM 6059</name>
    <dbReference type="NCBI Taxonomy" id="1123010"/>
    <lineage>
        <taxon>Bacteria</taxon>
        <taxon>Pseudomonadati</taxon>
        <taxon>Pseudomonadota</taxon>
        <taxon>Gammaproteobacteria</taxon>
        <taxon>Alteromonadales</taxon>
        <taxon>Pseudoalteromonadaceae</taxon>
        <taxon>Pseudoalteromonas</taxon>
    </lineage>
</organism>
<dbReference type="OrthoDB" id="5241243at2"/>
<feature type="domain" description="Cyclic nucleotide-binding" evidence="1">
    <location>
        <begin position="21"/>
        <end position="121"/>
    </location>
</feature>
<dbReference type="SMART" id="SM00100">
    <property type="entry name" value="cNMP"/>
    <property type="match status" value="1"/>
</dbReference>
<reference evidence="2 3" key="1">
    <citation type="submission" date="2016-10" db="EMBL/GenBank/DDBJ databases">
        <authorList>
            <person name="de Groot N.N."/>
        </authorList>
    </citation>
    <scope>NUCLEOTIDE SEQUENCE [LARGE SCALE GENOMIC DNA]</scope>
    <source>
        <strain evidence="2 3">DSM 6059</strain>
    </source>
</reference>
<dbReference type="Pfam" id="PF00027">
    <property type="entry name" value="cNMP_binding"/>
    <property type="match status" value="1"/>
</dbReference>
<dbReference type="AlphaFoldDB" id="A0A1I1RDN2"/>
<protein>
    <submittedName>
        <fullName evidence="2">Cyclic nucleotide-binding domain-containing protein</fullName>
    </submittedName>
</protein>
<name>A0A1I1RDN2_9GAMM</name>
<gene>
    <name evidence="2" type="ORF">SAMN02745724_04081</name>
</gene>
<sequence length="153" mass="17892">MKLIENIPLIKQMEITNRLNFFNNFSLSERQVLLESFSQLYLVHQKRFVFKQFDDDKNLYIILSGSLTMYRQNDMVELATVYPGEFIGEGGFINQSERSINARAIEDSILLVITPKSLTKLPAVIREKMKDKIIFGMSKRIEQLSRLLEKKQL</sequence>
<dbReference type="CDD" id="cd00038">
    <property type="entry name" value="CAP_ED"/>
    <property type="match status" value="1"/>
</dbReference>